<dbReference type="PANTHER" id="PTHR41700">
    <property type="entry name" value="GCN5-RELATED N-ACETYLTRANSFERASE"/>
    <property type="match status" value="1"/>
</dbReference>
<organism evidence="2">
    <name type="scientific">freshwater metagenome</name>
    <dbReference type="NCBI Taxonomy" id="449393"/>
    <lineage>
        <taxon>unclassified sequences</taxon>
        <taxon>metagenomes</taxon>
        <taxon>ecological metagenomes</taxon>
    </lineage>
</organism>
<feature type="domain" description="N-acetyltransferase" evidence="1">
    <location>
        <begin position="26"/>
        <end position="178"/>
    </location>
</feature>
<name>A0A6J7KL02_9ZZZZ</name>
<evidence type="ECO:0000259" key="1">
    <source>
        <dbReference type="PROSITE" id="PS51186"/>
    </source>
</evidence>
<dbReference type="PANTHER" id="PTHR41700:SF1">
    <property type="entry name" value="N-ACETYLTRANSFERASE DOMAIN-CONTAINING PROTEIN"/>
    <property type="match status" value="1"/>
</dbReference>
<dbReference type="InterPro" id="IPR016181">
    <property type="entry name" value="Acyl_CoA_acyltransferase"/>
</dbReference>
<dbReference type="GO" id="GO:0016747">
    <property type="term" value="F:acyltransferase activity, transferring groups other than amino-acyl groups"/>
    <property type="evidence" value="ECO:0007669"/>
    <property type="project" value="InterPro"/>
</dbReference>
<reference evidence="2" key="1">
    <citation type="submission" date="2020-05" db="EMBL/GenBank/DDBJ databases">
        <authorList>
            <person name="Chiriac C."/>
            <person name="Salcher M."/>
            <person name="Ghai R."/>
            <person name="Kavagutti S V."/>
        </authorList>
    </citation>
    <scope>NUCLEOTIDE SEQUENCE</scope>
</reference>
<accession>A0A6J7KL02</accession>
<sequence>MLYGSGMTNEATARTAFAGAQSRAGVTIRTLTDLSELSDARDIFDTVWPSVAGGSQVQANLLRAIVHAGGYASVAYADEVPVAAAFGFCGRHRGADGAWHDLLHSHMAAVLDGFRDRHVGTALKLHQRLWALEQSIPVITWTFDPLVRRNSRLNLLKLGVEVRGYEVDFYGNMDDALNSGDPSDRLFAWWVVGSDRAEQAAHGGLLPLSDLEIESDDRRFVVELPDDIVALRSSDPEAAYRWRLLVRDRLTSAFDEGSVIIGTDSTGNYVLERHRP</sequence>
<dbReference type="PROSITE" id="PS51186">
    <property type="entry name" value="GNAT"/>
    <property type="match status" value="1"/>
</dbReference>
<evidence type="ECO:0000313" key="2">
    <source>
        <dbReference type="EMBL" id="CAB4956526.1"/>
    </source>
</evidence>
<dbReference type="SUPFAM" id="SSF55729">
    <property type="entry name" value="Acyl-CoA N-acyltransferases (Nat)"/>
    <property type="match status" value="1"/>
</dbReference>
<dbReference type="InterPro" id="IPR000182">
    <property type="entry name" value="GNAT_dom"/>
</dbReference>
<dbReference type="AlphaFoldDB" id="A0A6J7KL02"/>
<dbReference type="InterPro" id="IPR038764">
    <property type="entry name" value="GNAT_N_AcTrfase_prd"/>
</dbReference>
<protein>
    <submittedName>
        <fullName evidence="2">Unannotated protein</fullName>
    </submittedName>
</protein>
<proteinExistence type="predicted"/>
<dbReference type="EMBL" id="CAFBNE010000061">
    <property type="protein sequence ID" value="CAB4956526.1"/>
    <property type="molecule type" value="Genomic_DNA"/>
</dbReference>
<gene>
    <name evidence="2" type="ORF">UFOPK3772_01903</name>
</gene>